<keyword evidence="2 3" id="KW-0040">ANK repeat</keyword>
<feature type="compositionally biased region" description="Basic and acidic residues" evidence="4">
    <location>
        <begin position="284"/>
        <end position="297"/>
    </location>
</feature>
<dbReference type="InterPro" id="IPR002110">
    <property type="entry name" value="Ankyrin_rpt"/>
</dbReference>
<dbReference type="Gene3D" id="1.25.40.20">
    <property type="entry name" value="Ankyrin repeat-containing domain"/>
    <property type="match status" value="1"/>
</dbReference>
<dbReference type="EMBL" id="HBGO01013926">
    <property type="protein sequence ID" value="CAD9334871.1"/>
    <property type="molecule type" value="Transcribed_RNA"/>
</dbReference>
<sequence>MSSVIAGAGNSSETGNGTHNKVTAGNYAVVADDGDNLGLNLDEENMDDDKIDGLLDGLLVRVVESLVGLSASSYELQEELNAPDKSGFTLLHYASLYNLQSLVPVLLSKGANPDTPTVHRKLTPLHLACSAGNWAIVELLSRNGCAIKVSDSQNLFPADHAARNGFPEIAQWLRDKSGDDAKKQADLRALDEQRQNDLMELEGEAHAFCSDGSSHIVPGLGLVVGEEGKKHVLQAAFSNLSLKDKLAFNLLVKMRQETIAARPCAGDTLAAGEGESSLNDMDDAENKPGELSMRDKQRQRYGRLEASMSEIDFDVGSVISESDKASLNIAMRLMNEEELEDLEMRAGDIDQDLRKWMLKRNYETLKEASVYLKRTKELHEKNCWRDGGKSPVLGSRGASQKATSAATRKEQRAAKRTLQNVKSQALAGLVIRKNMAGFRAGVGAGSVPSFKPS</sequence>
<feature type="region of interest" description="Disordered" evidence="4">
    <location>
        <begin position="388"/>
        <end position="417"/>
    </location>
</feature>
<evidence type="ECO:0000256" key="1">
    <source>
        <dbReference type="ARBA" id="ARBA00022737"/>
    </source>
</evidence>
<protein>
    <submittedName>
        <fullName evidence="5">Uncharacterized protein</fullName>
    </submittedName>
</protein>
<gene>
    <name evidence="5" type="ORF">OSIN01602_LOCUS7849</name>
</gene>
<feature type="region of interest" description="Disordered" evidence="4">
    <location>
        <begin position="268"/>
        <end position="297"/>
    </location>
</feature>
<proteinExistence type="predicted"/>
<dbReference type="InterPro" id="IPR036770">
    <property type="entry name" value="Ankyrin_rpt-contain_sf"/>
</dbReference>
<dbReference type="PROSITE" id="PS50297">
    <property type="entry name" value="ANK_REP_REGION"/>
    <property type="match status" value="2"/>
</dbReference>
<dbReference type="Pfam" id="PF12796">
    <property type="entry name" value="Ank_2"/>
    <property type="match status" value="1"/>
</dbReference>
<dbReference type="PANTHER" id="PTHR24201">
    <property type="entry name" value="ANK_REP_REGION DOMAIN-CONTAINING PROTEIN"/>
    <property type="match status" value="1"/>
</dbReference>
<feature type="repeat" description="ANK" evidence="3">
    <location>
        <begin position="120"/>
        <end position="152"/>
    </location>
</feature>
<dbReference type="SMART" id="SM00248">
    <property type="entry name" value="ANK"/>
    <property type="match status" value="3"/>
</dbReference>
<dbReference type="SUPFAM" id="SSF48403">
    <property type="entry name" value="Ankyrin repeat"/>
    <property type="match status" value="1"/>
</dbReference>
<evidence type="ECO:0000256" key="4">
    <source>
        <dbReference type="SAM" id="MobiDB-lite"/>
    </source>
</evidence>
<dbReference type="InterPro" id="IPR050776">
    <property type="entry name" value="Ank_Repeat/CDKN_Inhibitor"/>
</dbReference>
<evidence type="ECO:0000256" key="2">
    <source>
        <dbReference type="ARBA" id="ARBA00023043"/>
    </source>
</evidence>
<name>A0A7S2EH07_TRICV</name>
<evidence type="ECO:0000256" key="3">
    <source>
        <dbReference type="PROSITE-ProRule" id="PRU00023"/>
    </source>
</evidence>
<keyword evidence="1" id="KW-0677">Repeat</keyword>
<feature type="compositionally biased region" description="Polar residues" evidence="4">
    <location>
        <begin position="397"/>
        <end position="406"/>
    </location>
</feature>
<evidence type="ECO:0000313" key="5">
    <source>
        <dbReference type="EMBL" id="CAD9334871.1"/>
    </source>
</evidence>
<dbReference type="AlphaFoldDB" id="A0A7S2EH07"/>
<organism evidence="5">
    <name type="scientific">Trieres chinensis</name>
    <name type="common">Marine centric diatom</name>
    <name type="synonym">Odontella sinensis</name>
    <dbReference type="NCBI Taxonomy" id="1514140"/>
    <lineage>
        <taxon>Eukaryota</taxon>
        <taxon>Sar</taxon>
        <taxon>Stramenopiles</taxon>
        <taxon>Ochrophyta</taxon>
        <taxon>Bacillariophyta</taxon>
        <taxon>Mediophyceae</taxon>
        <taxon>Biddulphiophycidae</taxon>
        <taxon>Eupodiscales</taxon>
        <taxon>Parodontellaceae</taxon>
        <taxon>Trieres</taxon>
    </lineage>
</organism>
<accession>A0A7S2EH07</accession>
<dbReference type="PROSITE" id="PS50088">
    <property type="entry name" value="ANK_REPEAT"/>
    <property type="match status" value="2"/>
</dbReference>
<feature type="region of interest" description="Disordered" evidence="4">
    <location>
        <begin position="1"/>
        <end position="20"/>
    </location>
</feature>
<reference evidence="5" key="1">
    <citation type="submission" date="2021-01" db="EMBL/GenBank/DDBJ databases">
        <authorList>
            <person name="Corre E."/>
            <person name="Pelletier E."/>
            <person name="Niang G."/>
            <person name="Scheremetjew M."/>
            <person name="Finn R."/>
            <person name="Kale V."/>
            <person name="Holt S."/>
            <person name="Cochrane G."/>
            <person name="Meng A."/>
            <person name="Brown T."/>
            <person name="Cohen L."/>
        </authorList>
    </citation>
    <scope>NUCLEOTIDE SEQUENCE</scope>
    <source>
        <strain evidence="5">Grunow 1884</strain>
    </source>
</reference>
<feature type="repeat" description="ANK" evidence="3">
    <location>
        <begin position="86"/>
        <end position="118"/>
    </location>
</feature>